<organism evidence="2 3">
    <name type="scientific">Clostridium paraputrificum</name>
    <dbReference type="NCBI Taxonomy" id="29363"/>
    <lineage>
        <taxon>Bacteria</taxon>
        <taxon>Bacillati</taxon>
        <taxon>Bacillota</taxon>
        <taxon>Clostridia</taxon>
        <taxon>Eubacteriales</taxon>
        <taxon>Clostridiaceae</taxon>
        <taxon>Clostridium</taxon>
    </lineage>
</organism>
<keyword evidence="1" id="KW-0472">Membrane</keyword>
<dbReference type="Proteomes" id="UP000092714">
    <property type="component" value="Unassembled WGS sequence"/>
</dbReference>
<sequence>MLQHLWIGQAIIILVILIVLLGIGFISDLPSVLGLSFTKRETIEKYIEDTFVSKKKKEKTICTFRMIGSRYLNDLENVYIFICICRYRKEKKDLSLLDVEYRKGIVTLSRKFGIYKVIDVDTKEENISGYFPEEIMSSGDYEESTNDREKRLLKEANQKKANKKFKIKKVYKV</sequence>
<accession>A0A174VMU7</accession>
<reference evidence="2 3" key="1">
    <citation type="submission" date="2016-06" db="EMBL/GenBank/DDBJ databases">
        <authorList>
            <person name="Kjaerup R.B."/>
            <person name="Dalgaard T.S."/>
            <person name="Juul-Madsen H.R."/>
        </authorList>
    </citation>
    <scope>NUCLEOTIDE SEQUENCE [LARGE SCALE GENOMIC DNA]</scope>
    <source>
        <strain evidence="2 3">373-A1</strain>
    </source>
</reference>
<evidence type="ECO:0000313" key="3">
    <source>
        <dbReference type="Proteomes" id="UP000092714"/>
    </source>
</evidence>
<comment type="caution">
    <text evidence="2">The sequence shown here is derived from an EMBL/GenBank/DDBJ whole genome shotgun (WGS) entry which is preliminary data.</text>
</comment>
<proteinExistence type="predicted"/>
<dbReference type="AlphaFoldDB" id="A0A174VMU7"/>
<feature type="transmembrane region" description="Helical" evidence="1">
    <location>
        <begin position="6"/>
        <end position="26"/>
    </location>
</feature>
<keyword evidence="1" id="KW-1133">Transmembrane helix</keyword>
<evidence type="ECO:0000313" key="2">
    <source>
        <dbReference type="EMBL" id="OBY11294.1"/>
    </source>
</evidence>
<dbReference type="EMBL" id="MAPZ01000016">
    <property type="protein sequence ID" value="OBY11294.1"/>
    <property type="molecule type" value="Genomic_DNA"/>
</dbReference>
<protein>
    <submittedName>
        <fullName evidence="2">Uncharacterized protein</fullName>
    </submittedName>
</protein>
<gene>
    <name evidence="2" type="ORF">CP373A1_07295</name>
</gene>
<name>A0A174VMU7_9CLOT</name>
<evidence type="ECO:0000256" key="1">
    <source>
        <dbReference type="SAM" id="Phobius"/>
    </source>
</evidence>
<dbReference type="RefSeq" id="WP_027097566.1">
    <property type="nucleotide sequence ID" value="NZ_CZBQ01000010.1"/>
</dbReference>
<keyword evidence="1" id="KW-0812">Transmembrane</keyword>
<keyword evidence="3" id="KW-1185">Reference proteome</keyword>